<evidence type="ECO:0000313" key="3">
    <source>
        <dbReference type="EMBL" id="KAA0196098.1"/>
    </source>
</evidence>
<dbReference type="EMBL" id="JQDR03009145">
    <property type="protein sequence ID" value="KAA0196098.1"/>
    <property type="molecule type" value="Genomic_DNA"/>
</dbReference>
<evidence type="ECO:0000256" key="1">
    <source>
        <dbReference type="SAM" id="MobiDB-lite"/>
    </source>
</evidence>
<sequence length="204" mass="21965">MSSCSSEQLSYCTLPRAHREVTFQIRSVFFEKGPGHKSLGFSIVGGRDSPKGSMGIFIKTVFPQGQAATKMSLQEGDEVLTVNGKSLAGASHAEAIAAFKSIRQGEVHITIGRRMKRKTNPSPTTGEWTSQASPNQAPEQQGCNEAHTSSPIEEVKNEAGMRQRMNELRSGEAADVVAAMRVASLDIASSVFDQNSSHNSLLVK</sequence>
<organism evidence="3">
    <name type="scientific">Hyalella azteca</name>
    <name type="common">Amphipod</name>
    <dbReference type="NCBI Taxonomy" id="294128"/>
    <lineage>
        <taxon>Eukaryota</taxon>
        <taxon>Metazoa</taxon>
        <taxon>Ecdysozoa</taxon>
        <taxon>Arthropoda</taxon>
        <taxon>Crustacea</taxon>
        <taxon>Multicrustacea</taxon>
        <taxon>Malacostraca</taxon>
        <taxon>Eumalacostraca</taxon>
        <taxon>Peracarida</taxon>
        <taxon>Amphipoda</taxon>
        <taxon>Senticaudata</taxon>
        <taxon>Talitrida</taxon>
        <taxon>Talitroidea</taxon>
        <taxon>Hyalellidae</taxon>
        <taxon>Hyalella</taxon>
    </lineage>
</organism>
<protein>
    <recommendedName>
        <fullName evidence="2">PDZ domain-containing protein</fullName>
    </recommendedName>
</protein>
<dbReference type="PANTHER" id="PTHR11324">
    <property type="entry name" value="IL16-RELATED"/>
    <property type="match status" value="1"/>
</dbReference>
<name>A0A6A0H1D4_HYAAZ</name>
<reference evidence="3" key="2">
    <citation type="journal article" date="2018" name="Environ. Sci. Technol.">
        <title>The Toxicogenome of Hyalella azteca: A Model for Sediment Ecotoxicology and Evolutionary Toxicology.</title>
        <authorList>
            <person name="Poynton H.C."/>
            <person name="Hasenbein S."/>
            <person name="Benoit J.B."/>
            <person name="Sepulveda M.S."/>
            <person name="Poelchau M.F."/>
            <person name="Hughes D.S.T."/>
            <person name="Murali S.C."/>
            <person name="Chen S."/>
            <person name="Glastad K.M."/>
            <person name="Goodisman M.A.D."/>
            <person name="Werren J.H."/>
            <person name="Vineis J.H."/>
            <person name="Bowen J.L."/>
            <person name="Friedrich M."/>
            <person name="Jones J."/>
            <person name="Robertson H.M."/>
            <person name="Feyereisen R."/>
            <person name="Mechler-Hickson A."/>
            <person name="Mathers N."/>
            <person name="Lee C.E."/>
            <person name="Colbourne J.K."/>
            <person name="Biales A."/>
            <person name="Johnston J.S."/>
            <person name="Wellborn G.A."/>
            <person name="Rosendale A.J."/>
            <person name="Cridge A.G."/>
            <person name="Munoz-Torres M.C."/>
            <person name="Bain P.A."/>
            <person name="Manny A.R."/>
            <person name="Major K.M."/>
            <person name="Lambert F.N."/>
            <person name="Vulpe C.D."/>
            <person name="Tuck P."/>
            <person name="Blalock B.J."/>
            <person name="Lin Y.Y."/>
            <person name="Smith M.E."/>
            <person name="Ochoa-Acuna H."/>
            <person name="Chen M.M."/>
            <person name="Childers C.P."/>
            <person name="Qu J."/>
            <person name="Dugan S."/>
            <person name="Lee S.L."/>
            <person name="Chao H."/>
            <person name="Dinh H."/>
            <person name="Han Y."/>
            <person name="Doddapaneni H."/>
            <person name="Worley K.C."/>
            <person name="Muzny D.M."/>
            <person name="Gibbs R.A."/>
            <person name="Richards S."/>
        </authorList>
    </citation>
    <scope>NUCLEOTIDE SEQUENCE</scope>
    <source>
        <strain evidence="3">HAZT.00-mixed</strain>
        <tissue evidence="3">Whole organism</tissue>
    </source>
</reference>
<dbReference type="Proteomes" id="UP000711488">
    <property type="component" value="Unassembled WGS sequence"/>
</dbReference>
<accession>A0A6A0H1D4</accession>
<feature type="domain" description="PDZ" evidence="2">
    <location>
        <begin position="27"/>
        <end position="101"/>
    </location>
</feature>
<dbReference type="InterPro" id="IPR001478">
    <property type="entry name" value="PDZ"/>
</dbReference>
<reference evidence="3" key="3">
    <citation type="submission" date="2019-06" db="EMBL/GenBank/DDBJ databases">
        <authorList>
            <person name="Poynton C."/>
            <person name="Hasenbein S."/>
            <person name="Benoit J.B."/>
            <person name="Sepulveda M.S."/>
            <person name="Poelchau M.F."/>
            <person name="Murali S.C."/>
            <person name="Chen S."/>
            <person name="Glastad K.M."/>
            <person name="Werren J.H."/>
            <person name="Vineis J.H."/>
            <person name="Bowen J.L."/>
            <person name="Friedrich M."/>
            <person name="Jones J."/>
            <person name="Robertson H.M."/>
            <person name="Feyereisen R."/>
            <person name="Mechler-Hickson A."/>
            <person name="Mathers N."/>
            <person name="Lee C.E."/>
            <person name="Colbourne J.K."/>
            <person name="Biales A."/>
            <person name="Johnston J.S."/>
            <person name="Wellborn G.A."/>
            <person name="Rosendale A.J."/>
            <person name="Cridge A.G."/>
            <person name="Munoz-Torres M.C."/>
            <person name="Bain P.A."/>
            <person name="Manny A.R."/>
            <person name="Major K.M."/>
            <person name="Lambert F.N."/>
            <person name="Vulpe C.D."/>
            <person name="Tuck P."/>
            <person name="Blalock B.J."/>
            <person name="Lin Y.-Y."/>
            <person name="Smith M.E."/>
            <person name="Ochoa-Acuna H."/>
            <person name="Chen M.-J.M."/>
            <person name="Childers C.P."/>
            <person name="Qu J."/>
            <person name="Dugan S."/>
            <person name="Lee S.L."/>
            <person name="Chao H."/>
            <person name="Dinh H."/>
            <person name="Han Y."/>
            <person name="Doddapaneni H."/>
            <person name="Worley K.C."/>
            <person name="Muzny D.M."/>
            <person name="Gibbs R.A."/>
            <person name="Richards S."/>
        </authorList>
    </citation>
    <scope>NUCLEOTIDE SEQUENCE</scope>
    <source>
        <strain evidence="3">HAZT.00-mixed</strain>
        <tissue evidence="3">Whole organism</tissue>
    </source>
</reference>
<evidence type="ECO:0000259" key="2">
    <source>
        <dbReference type="PROSITE" id="PS50106"/>
    </source>
</evidence>
<dbReference type="SMART" id="SM00228">
    <property type="entry name" value="PDZ"/>
    <property type="match status" value="1"/>
</dbReference>
<feature type="region of interest" description="Disordered" evidence="1">
    <location>
        <begin position="115"/>
        <end position="153"/>
    </location>
</feature>
<dbReference type="PROSITE" id="PS50106">
    <property type="entry name" value="PDZ"/>
    <property type="match status" value="1"/>
</dbReference>
<reference evidence="3" key="1">
    <citation type="submission" date="2014-08" db="EMBL/GenBank/DDBJ databases">
        <authorList>
            <person name="Murali S."/>
            <person name="Richards S."/>
            <person name="Bandaranaike D."/>
            <person name="Bellair M."/>
            <person name="Blankenburg K."/>
            <person name="Chao H."/>
            <person name="Dinh H."/>
            <person name="Doddapaneni H."/>
            <person name="Dugan-Rocha S."/>
            <person name="Elkadiri S."/>
            <person name="Gnanaolivu R."/>
            <person name="Hughes D."/>
            <person name="Lee S."/>
            <person name="Li M."/>
            <person name="Ming W."/>
            <person name="Munidasa M."/>
            <person name="Muniz J."/>
            <person name="Nguyen L."/>
            <person name="Osuji N."/>
            <person name="Pu L.-L."/>
            <person name="Puazo M."/>
            <person name="Skinner E."/>
            <person name="Qu C."/>
            <person name="Quiroz J."/>
            <person name="Raj R."/>
            <person name="Weissenberger G."/>
            <person name="Xin Y."/>
            <person name="Zou X."/>
            <person name="Han Y."/>
            <person name="Worley K."/>
            <person name="Muzny D."/>
            <person name="Gibbs R."/>
        </authorList>
    </citation>
    <scope>NUCLEOTIDE SEQUENCE</scope>
    <source>
        <strain evidence="3">HAZT.00-mixed</strain>
        <tissue evidence="3">Whole organism</tissue>
    </source>
</reference>
<dbReference type="AlphaFoldDB" id="A0A6A0H1D4"/>
<dbReference type="Gene3D" id="2.30.42.10">
    <property type="match status" value="1"/>
</dbReference>
<gene>
    <name evidence="3" type="ORF">HAZT_HAZT011312</name>
</gene>
<comment type="caution">
    <text evidence="3">The sequence shown here is derived from an EMBL/GenBank/DDBJ whole genome shotgun (WGS) entry which is preliminary data.</text>
</comment>
<dbReference type="InterPro" id="IPR036034">
    <property type="entry name" value="PDZ_sf"/>
</dbReference>
<dbReference type="Pfam" id="PF00595">
    <property type="entry name" value="PDZ"/>
    <property type="match status" value="1"/>
</dbReference>
<feature type="non-terminal residue" evidence="3">
    <location>
        <position position="204"/>
    </location>
</feature>
<feature type="compositionally biased region" description="Polar residues" evidence="1">
    <location>
        <begin position="120"/>
        <end position="151"/>
    </location>
</feature>
<dbReference type="PANTHER" id="PTHR11324:SF16">
    <property type="entry name" value="PDZ DOMAIN-CONTAINING PROTEIN 2"/>
    <property type="match status" value="1"/>
</dbReference>
<proteinExistence type="predicted"/>
<dbReference type="SUPFAM" id="SSF50156">
    <property type="entry name" value="PDZ domain-like"/>
    <property type="match status" value="1"/>
</dbReference>